<sequence>MVFVPLFFLSEYIFILTAHEKKVSGTNNFHGGDFTLKSTEGPFSLKDLRGSVVLLFFGYTS</sequence>
<accession>A0A381UMY3</accession>
<dbReference type="EMBL" id="UINC01006769">
    <property type="protein sequence ID" value="SVA29535.1"/>
    <property type="molecule type" value="Genomic_DNA"/>
</dbReference>
<dbReference type="SUPFAM" id="SSF52833">
    <property type="entry name" value="Thioredoxin-like"/>
    <property type="match status" value="1"/>
</dbReference>
<gene>
    <name evidence="1" type="ORF">METZ01_LOCUS82389</name>
</gene>
<dbReference type="InterPro" id="IPR036249">
    <property type="entry name" value="Thioredoxin-like_sf"/>
</dbReference>
<feature type="non-terminal residue" evidence="1">
    <location>
        <position position="61"/>
    </location>
</feature>
<organism evidence="1">
    <name type="scientific">marine metagenome</name>
    <dbReference type="NCBI Taxonomy" id="408172"/>
    <lineage>
        <taxon>unclassified sequences</taxon>
        <taxon>metagenomes</taxon>
        <taxon>ecological metagenomes</taxon>
    </lineage>
</organism>
<proteinExistence type="predicted"/>
<name>A0A381UMY3_9ZZZZ</name>
<protein>
    <submittedName>
        <fullName evidence="1">Uncharacterized protein</fullName>
    </submittedName>
</protein>
<dbReference type="Gene3D" id="3.40.30.10">
    <property type="entry name" value="Glutaredoxin"/>
    <property type="match status" value="1"/>
</dbReference>
<reference evidence="1" key="1">
    <citation type="submission" date="2018-05" db="EMBL/GenBank/DDBJ databases">
        <authorList>
            <person name="Lanie J.A."/>
            <person name="Ng W.-L."/>
            <person name="Kazmierczak K.M."/>
            <person name="Andrzejewski T.M."/>
            <person name="Davidsen T.M."/>
            <person name="Wayne K.J."/>
            <person name="Tettelin H."/>
            <person name="Glass J.I."/>
            <person name="Rusch D."/>
            <person name="Podicherti R."/>
            <person name="Tsui H.-C.T."/>
            <person name="Winkler M.E."/>
        </authorList>
    </citation>
    <scope>NUCLEOTIDE SEQUENCE</scope>
</reference>
<evidence type="ECO:0000313" key="1">
    <source>
        <dbReference type="EMBL" id="SVA29535.1"/>
    </source>
</evidence>
<dbReference type="AlphaFoldDB" id="A0A381UMY3"/>